<proteinExistence type="predicted"/>
<protein>
    <submittedName>
        <fullName evidence="1">Uncharacterized protein</fullName>
    </submittedName>
</protein>
<keyword evidence="2" id="KW-1185">Reference proteome</keyword>
<dbReference type="Proteomes" id="UP000186817">
    <property type="component" value="Unassembled WGS sequence"/>
</dbReference>
<sequence>MPGLCRVYTLNASHAKVEILNKCTGGVPWRAQSVLPIVSIVETEKERVFTEDKVMGQGVIYDVDPDKEYWIHCYGGAADPTYPDVANQMVKGLHDPE</sequence>
<name>A0A1Q9E6P0_SYMMI</name>
<reference evidence="1 2" key="1">
    <citation type="submission" date="2016-02" db="EMBL/GenBank/DDBJ databases">
        <title>Genome analysis of coral dinoflagellate symbionts highlights evolutionary adaptations to a symbiotic lifestyle.</title>
        <authorList>
            <person name="Aranda M."/>
            <person name="Li Y."/>
            <person name="Liew Y.J."/>
            <person name="Baumgarten S."/>
            <person name="Simakov O."/>
            <person name="Wilson M."/>
            <person name="Piel J."/>
            <person name="Ashoor H."/>
            <person name="Bougouffa S."/>
            <person name="Bajic V.B."/>
            <person name="Ryu T."/>
            <person name="Ravasi T."/>
            <person name="Bayer T."/>
            <person name="Micklem G."/>
            <person name="Kim H."/>
            <person name="Bhak J."/>
            <person name="Lajeunesse T.C."/>
            <person name="Voolstra C.R."/>
        </authorList>
    </citation>
    <scope>NUCLEOTIDE SEQUENCE [LARGE SCALE GENOMIC DNA]</scope>
    <source>
        <strain evidence="1 2">CCMP2467</strain>
    </source>
</reference>
<comment type="caution">
    <text evidence="1">The sequence shown here is derived from an EMBL/GenBank/DDBJ whole genome shotgun (WGS) entry which is preliminary data.</text>
</comment>
<organism evidence="1 2">
    <name type="scientific">Symbiodinium microadriaticum</name>
    <name type="common">Dinoflagellate</name>
    <name type="synonym">Zooxanthella microadriatica</name>
    <dbReference type="NCBI Taxonomy" id="2951"/>
    <lineage>
        <taxon>Eukaryota</taxon>
        <taxon>Sar</taxon>
        <taxon>Alveolata</taxon>
        <taxon>Dinophyceae</taxon>
        <taxon>Suessiales</taxon>
        <taxon>Symbiodiniaceae</taxon>
        <taxon>Symbiodinium</taxon>
    </lineage>
</organism>
<gene>
    <name evidence="1" type="ORF">AK812_SmicGene13975</name>
</gene>
<accession>A0A1Q9E6P0</accession>
<evidence type="ECO:0000313" key="1">
    <source>
        <dbReference type="EMBL" id="OLQ03094.1"/>
    </source>
</evidence>
<dbReference type="EMBL" id="LSRX01000246">
    <property type="protein sequence ID" value="OLQ03094.1"/>
    <property type="molecule type" value="Genomic_DNA"/>
</dbReference>
<dbReference type="AlphaFoldDB" id="A0A1Q9E6P0"/>
<evidence type="ECO:0000313" key="2">
    <source>
        <dbReference type="Proteomes" id="UP000186817"/>
    </source>
</evidence>